<dbReference type="OrthoDB" id="10023262at2759"/>
<dbReference type="GO" id="GO:0046983">
    <property type="term" value="F:protein dimerization activity"/>
    <property type="evidence" value="ECO:0007669"/>
    <property type="project" value="InterPro"/>
</dbReference>
<name>A0A0L0BNC1_LUCCU</name>
<accession>A0A0L0BNC1</accession>
<comment type="caution">
    <text evidence="2">The sequence shown here is derived from an EMBL/GenBank/DDBJ whole genome shotgun (WGS) entry which is preliminary data.</text>
</comment>
<evidence type="ECO:0000313" key="2">
    <source>
        <dbReference type="EMBL" id="KNC20769.1"/>
    </source>
</evidence>
<dbReference type="InterPro" id="IPR012337">
    <property type="entry name" value="RNaseH-like_sf"/>
</dbReference>
<evidence type="ECO:0000313" key="3">
    <source>
        <dbReference type="Proteomes" id="UP000037069"/>
    </source>
</evidence>
<sequence length="171" mass="19703">MKSLKDQGILSEANELDIRNSSIKFVVNLITELKKRLPENYKILKLVKLLSVENTLKPKNHNLLPLLEIFNDSAGNNPFKDLAKFAIEMLSLPWSNADVERVFSQLNVVKTKLRNRLITDTVNAVLHVRYGLKLNNKCWYNYEVPKSVVHKIGTNSTYESTNTEDWLTIFN</sequence>
<organism evidence="2 3">
    <name type="scientific">Lucilia cuprina</name>
    <name type="common">Green bottle fly</name>
    <name type="synonym">Australian sheep blowfly</name>
    <dbReference type="NCBI Taxonomy" id="7375"/>
    <lineage>
        <taxon>Eukaryota</taxon>
        <taxon>Metazoa</taxon>
        <taxon>Ecdysozoa</taxon>
        <taxon>Arthropoda</taxon>
        <taxon>Hexapoda</taxon>
        <taxon>Insecta</taxon>
        <taxon>Pterygota</taxon>
        <taxon>Neoptera</taxon>
        <taxon>Endopterygota</taxon>
        <taxon>Diptera</taxon>
        <taxon>Brachycera</taxon>
        <taxon>Muscomorpha</taxon>
        <taxon>Oestroidea</taxon>
        <taxon>Calliphoridae</taxon>
        <taxon>Luciliinae</taxon>
        <taxon>Lucilia</taxon>
    </lineage>
</organism>
<dbReference type="EMBL" id="JRES01001702">
    <property type="protein sequence ID" value="KNC20769.1"/>
    <property type="molecule type" value="Genomic_DNA"/>
</dbReference>
<reference evidence="2 3" key="1">
    <citation type="journal article" date="2015" name="Nat. Commun.">
        <title>Lucilia cuprina genome unlocks parasitic fly biology to underpin future interventions.</title>
        <authorList>
            <person name="Anstead C.A."/>
            <person name="Korhonen P.K."/>
            <person name="Young N.D."/>
            <person name="Hall R.S."/>
            <person name="Jex A.R."/>
            <person name="Murali S.C."/>
            <person name="Hughes D.S."/>
            <person name="Lee S.F."/>
            <person name="Perry T."/>
            <person name="Stroehlein A.J."/>
            <person name="Ansell B.R."/>
            <person name="Breugelmans B."/>
            <person name="Hofmann A."/>
            <person name="Qu J."/>
            <person name="Dugan S."/>
            <person name="Lee S.L."/>
            <person name="Chao H."/>
            <person name="Dinh H."/>
            <person name="Han Y."/>
            <person name="Doddapaneni H.V."/>
            <person name="Worley K.C."/>
            <person name="Muzny D.M."/>
            <person name="Ioannidis P."/>
            <person name="Waterhouse R.M."/>
            <person name="Zdobnov E.M."/>
            <person name="James P.J."/>
            <person name="Bagnall N.H."/>
            <person name="Kotze A.C."/>
            <person name="Gibbs R.A."/>
            <person name="Richards S."/>
            <person name="Batterham P."/>
            <person name="Gasser R.B."/>
        </authorList>
    </citation>
    <scope>NUCLEOTIDE SEQUENCE [LARGE SCALE GENOMIC DNA]</scope>
    <source>
        <strain evidence="2 3">LS</strain>
        <tissue evidence="2">Full body</tissue>
    </source>
</reference>
<keyword evidence="3" id="KW-1185">Reference proteome</keyword>
<dbReference type="SUPFAM" id="SSF53098">
    <property type="entry name" value="Ribonuclease H-like"/>
    <property type="match status" value="1"/>
</dbReference>
<protein>
    <recommendedName>
        <fullName evidence="1">HAT C-terminal dimerisation domain-containing protein</fullName>
    </recommendedName>
</protein>
<dbReference type="InterPro" id="IPR008906">
    <property type="entry name" value="HATC_C_dom"/>
</dbReference>
<dbReference type="Proteomes" id="UP000037069">
    <property type="component" value="Unassembled WGS sequence"/>
</dbReference>
<feature type="domain" description="HAT C-terminal dimerisation" evidence="1">
    <location>
        <begin position="54"/>
        <end position="129"/>
    </location>
</feature>
<gene>
    <name evidence="2" type="ORF">FF38_00083</name>
</gene>
<dbReference type="OMA" id="CWYNYEV"/>
<dbReference type="Pfam" id="PF05699">
    <property type="entry name" value="Dimer_Tnp_hAT"/>
    <property type="match status" value="1"/>
</dbReference>
<dbReference type="AlphaFoldDB" id="A0A0L0BNC1"/>
<evidence type="ECO:0000259" key="1">
    <source>
        <dbReference type="Pfam" id="PF05699"/>
    </source>
</evidence>
<proteinExistence type="predicted"/>